<evidence type="ECO:0000259" key="1">
    <source>
        <dbReference type="Pfam" id="PF06985"/>
    </source>
</evidence>
<dbReference type="RefSeq" id="XP_060289760.1">
    <property type="nucleotide sequence ID" value="XM_060447548.1"/>
</dbReference>
<dbReference type="PANTHER" id="PTHR24148:SF64">
    <property type="entry name" value="HETEROKARYON INCOMPATIBILITY DOMAIN-CONTAINING PROTEIN"/>
    <property type="match status" value="1"/>
</dbReference>
<evidence type="ECO:0000313" key="3">
    <source>
        <dbReference type="Proteomes" id="UP001172101"/>
    </source>
</evidence>
<reference evidence="2" key="1">
    <citation type="submission" date="2023-06" db="EMBL/GenBank/DDBJ databases">
        <title>Genome-scale phylogeny and comparative genomics of the fungal order Sordariales.</title>
        <authorList>
            <consortium name="Lawrence Berkeley National Laboratory"/>
            <person name="Hensen N."/>
            <person name="Bonometti L."/>
            <person name="Westerberg I."/>
            <person name="Brannstrom I.O."/>
            <person name="Guillou S."/>
            <person name="Cros-Aarteil S."/>
            <person name="Calhoun S."/>
            <person name="Haridas S."/>
            <person name="Kuo A."/>
            <person name="Mondo S."/>
            <person name="Pangilinan J."/>
            <person name="Riley R."/>
            <person name="LaButti K."/>
            <person name="Andreopoulos B."/>
            <person name="Lipzen A."/>
            <person name="Chen C."/>
            <person name="Yanf M."/>
            <person name="Daum C."/>
            <person name="Ng V."/>
            <person name="Clum A."/>
            <person name="Steindorff A."/>
            <person name="Ohm R."/>
            <person name="Martin F."/>
            <person name="Silar P."/>
            <person name="Natvig D."/>
            <person name="Lalanne C."/>
            <person name="Gautier V."/>
            <person name="Ament-velasquez S.L."/>
            <person name="Kruys A."/>
            <person name="Hutchinson M.I."/>
            <person name="Powell A.J."/>
            <person name="Barry K."/>
            <person name="Miller A.N."/>
            <person name="Grigoriev I.V."/>
            <person name="Debuchy R."/>
            <person name="Gladieux P."/>
            <person name="Thoren M.H."/>
            <person name="Johannesson H."/>
        </authorList>
    </citation>
    <scope>NUCLEOTIDE SEQUENCE</scope>
    <source>
        <strain evidence="2">SMH2392-1A</strain>
    </source>
</reference>
<dbReference type="Pfam" id="PF26639">
    <property type="entry name" value="Het-6_barrel"/>
    <property type="match status" value="1"/>
</dbReference>
<dbReference type="Pfam" id="PF06985">
    <property type="entry name" value="HET"/>
    <property type="match status" value="1"/>
</dbReference>
<keyword evidence="3" id="KW-1185">Reference proteome</keyword>
<dbReference type="EMBL" id="JAUIRO010000009">
    <property type="protein sequence ID" value="KAK0702096.1"/>
    <property type="molecule type" value="Genomic_DNA"/>
</dbReference>
<protein>
    <submittedName>
        <fullName evidence="2">Heterokaryon incompatibility protein-domain-containing protein</fullName>
    </submittedName>
</protein>
<name>A0AA40DI20_9PEZI</name>
<proteinExistence type="predicted"/>
<dbReference type="InterPro" id="IPR052895">
    <property type="entry name" value="HetReg/Transcr_Mod"/>
</dbReference>
<organism evidence="2 3">
    <name type="scientific">Lasiosphaeria miniovina</name>
    <dbReference type="NCBI Taxonomy" id="1954250"/>
    <lineage>
        <taxon>Eukaryota</taxon>
        <taxon>Fungi</taxon>
        <taxon>Dikarya</taxon>
        <taxon>Ascomycota</taxon>
        <taxon>Pezizomycotina</taxon>
        <taxon>Sordariomycetes</taxon>
        <taxon>Sordariomycetidae</taxon>
        <taxon>Sordariales</taxon>
        <taxon>Lasiosphaeriaceae</taxon>
        <taxon>Lasiosphaeria</taxon>
    </lineage>
</organism>
<dbReference type="GeneID" id="85330818"/>
<sequence length="660" mass="75339">MSAEPLSLSRVFQTPLRSIRSAALLGNSSPDRTIRQETSEESCARVQQLGEQRVEAAHKAFQNLQSNRSPYDDISGNSRPRVRLLRLQASGADRLNDFELRTFPLKQSPKYYALSYAWATYVRDCAIQCNGKPLKISAHLLRGLNELESISDFAHKWFWIDQICINQENLKERSHQVRLMRRIYQRAELTVIWLGLNLKPYDEAAQLSQHLYDKKSELEDGQIRLPLRGDASWEQLAEVCSSSWFSRLWTLQEVFLSRKDPKVVYGARVGQLSVLLWAIGILGNKRFESPSGWTLMVDIRPGRNHFGMCTDALSLLCSYPQQFRMTHCDFATALLLARGHGASDGRDQIYGLQGLVQPPRDKDTEWPSALIPDYEKPVVQVYRDATLHIISQTGNLLPWSLVDWGWQGFKDSWPSWVPEYSNAVSMRISDVQLRIDKGSLALQRSRIRASKDRRASIRPSLDANLIIIQGLKLSTVKSTFEVDTKNPASFFHRLEEINECARSANSDNTFNKVFDDIADVFNVRAPLCRIHDFWEYISNEGQNVPNLIYFLRFLKDFDDDVTGNEEVFIEKFLITMRDKSYSNFFVDSGGDVGLGPMNMEVGDVICVLFGGAGLYVLRPVGGDSGLYRLLSECRIRRYMCGESIDALEYGVFKEEWFTIA</sequence>
<dbReference type="AlphaFoldDB" id="A0AA40DI20"/>
<dbReference type="InterPro" id="IPR010730">
    <property type="entry name" value="HET"/>
</dbReference>
<dbReference type="Proteomes" id="UP001172101">
    <property type="component" value="Unassembled WGS sequence"/>
</dbReference>
<accession>A0AA40DI20</accession>
<dbReference type="PANTHER" id="PTHR24148">
    <property type="entry name" value="ANKYRIN REPEAT DOMAIN-CONTAINING PROTEIN 39 HOMOLOG-RELATED"/>
    <property type="match status" value="1"/>
</dbReference>
<feature type="domain" description="Heterokaryon incompatibility" evidence="1">
    <location>
        <begin position="111"/>
        <end position="253"/>
    </location>
</feature>
<comment type="caution">
    <text evidence="2">The sequence shown here is derived from an EMBL/GenBank/DDBJ whole genome shotgun (WGS) entry which is preliminary data.</text>
</comment>
<gene>
    <name evidence="2" type="ORF">B0T26DRAFT_841140</name>
</gene>
<evidence type="ECO:0000313" key="2">
    <source>
        <dbReference type="EMBL" id="KAK0702096.1"/>
    </source>
</evidence>